<dbReference type="Gene3D" id="3.10.400.10">
    <property type="entry name" value="Sulfate adenylyltransferase"/>
    <property type="match status" value="1"/>
</dbReference>
<reference evidence="10" key="1">
    <citation type="submission" date="2022-11" db="UniProtKB">
        <authorList>
            <consortium name="WormBaseParasite"/>
        </authorList>
    </citation>
    <scope>IDENTIFICATION</scope>
</reference>
<keyword evidence="5 6" id="KW-0067">ATP-binding</keyword>
<evidence type="ECO:0000256" key="1">
    <source>
        <dbReference type="ARBA" id="ARBA00012121"/>
    </source>
</evidence>
<keyword evidence="4 6" id="KW-0418">Kinase</keyword>
<dbReference type="WBParaSite" id="PDA_v2.g22257.t1">
    <property type="protein sequence ID" value="PDA_v2.g22257.t1"/>
    <property type="gene ID" value="PDA_v2.g22257"/>
</dbReference>
<name>A0A914PU51_9BILA</name>
<dbReference type="GO" id="GO:0004020">
    <property type="term" value="F:adenylylsulfate kinase activity"/>
    <property type="evidence" value="ECO:0007669"/>
    <property type="project" value="UniProtKB-EC"/>
</dbReference>
<accession>A0A914PU51</accession>
<dbReference type="GO" id="GO:0005524">
    <property type="term" value="F:ATP binding"/>
    <property type="evidence" value="ECO:0007669"/>
    <property type="project" value="UniProtKB-KW"/>
</dbReference>
<evidence type="ECO:0000256" key="4">
    <source>
        <dbReference type="ARBA" id="ARBA00022777"/>
    </source>
</evidence>
<dbReference type="EC" id="2.7.1.25" evidence="1 6"/>
<evidence type="ECO:0000259" key="8">
    <source>
        <dbReference type="Pfam" id="PF14306"/>
    </source>
</evidence>
<dbReference type="InterPro" id="IPR015947">
    <property type="entry name" value="PUA-like_sf"/>
</dbReference>
<dbReference type="SUPFAM" id="SSF88697">
    <property type="entry name" value="PUA domain-like"/>
    <property type="match status" value="1"/>
</dbReference>
<dbReference type="Proteomes" id="UP000887578">
    <property type="component" value="Unplaced"/>
</dbReference>
<dbReference type="InterPro" id="IPR025980">
    <property type="entry name" value="ATP-Sase_PUA-like_dom"/>
</dbReference>
<organism evidence="9 10">
    <name type="scientific">Panagrolaimus davidi</name>
    <dbReference type="NCBI Taxonomy" id="227884"/>
    <lineage>
        <taxon>Eukaryota</taxon>
        <taxon>Metazoa</taxon>
        <taxon>Ecdysozoa</taxon>
        <taxon>Nematoda</taxon>
        <taxon>Chromadorea</taxon>
        <taxon>Rhabditida</taxon>
        <taxon>Tylenchina</taxon>
        <taxon>Panagrolaimomorpha</taxon>
        <taxon>Panagrolaimoidea</taxon>
        <taxon>Panagrolaimidae</taxon>
        <taxon>Panagrolaimus</taxon>
    </lineage>
</organism>
<feature type="domain" description="ATP-sulfurylase PUA-like" evidence="8">
    <location>
        <begin position="191"/>
        <end position="383"/>
    </location>
</feature>
<evidence type="ECO:0000256" key="2">
    <source>
        <dbReference type="ARBA" id="ARBA00022679"/>
    </source>
</evidence>
<evidence type="ECO:0000256" key="3">
    <source>
        <dbReference type="ARBA" id="ARBA00022741"/>
    </source>
</evidence>
<dbReference type="SUPFAM" id="SSF52540">
    <property type="entry name" value="P-loop containing nucleoside triphosphate hydrolases"/>
    <property type="match status" value="1"/>
</dbReference>
<evidence type="ECO:0000256" key="6">
    <source>
        <dbReference type="RuleBase" id="RU004347"/>
    </source>
</evidence>
<dbReference type="Pfam" id="PF01583">
    <property type="entry name" value="APS_kinase"/>
    <property type="match status" value="1"/>
</dbReference>
<keyword evidence="3 6" id="KW-0547">Nucleotide-binding</keyword>
<feature type="domain" description="APS kinase" evidence="7">
    <location>
        <begin position="13"/>
        <end position="150"/>
    </location>
</feature>
<evidence type="ECO:0000256" key="5">
    <source>
        <dbReference type="ARBA" id="ARBA00022840"/>
    </source>
</evidence>
<dbReference type="GO" id="GO:0000103">
    <property type="term" value="P:sulfate assimilation"/>
    <property type="evidence" value="ECO:0007669"/>
    <property type="project" value="InterPro"/>
</dbReference>
<evidence type="ECO:0000313" key="9">
    <source>
        <dbReference type="Proteomes" id="UP000887578"/>
    </source>
</evidence>
<dbReference type="CDD" id="cd02027">
    <property type="entry name" value="APSK"/>
    <property type="match status" value="1"/>
</dbReference>
<comment type="function">
    <text evidence="6">Catalyzes the synthesis of activated sulfate.</text>
</comment>
<comment type="catalytic activity">
    <reaction evidence="6">
        <text>adenosine 5'-phosphosulfate + ATP = 3'-phosphoadenylyl sulfate + ADP + H(+)</text>
        <dbReference type="Rhea" id="RHEA:24152"/>
        <dbReference type="ChEBI" id="CHEBI:15378"/>
        <dbReference type="ChEBI" id="CHEBI:30616"/>
        <dbReference type="ChEBI" id="CHEBI:58243"/>
        <dbReference type="ChEBI" id="CHEBI:58339"/>
        <dbReference type="ChEBI" id="CHEBI:456216"/>
        <dbReference type="EC" id="2.7.1.25"/>
    </reaction>
</comment>
<sequence length="395" mass="45144">MLRHGRPTKPTIGIPAYGLDGDNIRHGLCKNLGFSSFDRTENIRRVAEVSKLFADSGLITLSSFISPYHNDREEARRIHESDSLRFFEIYVSTPLEVCESRDPKSKSTETLIFSDKNDLDLYKKARAGGVKGFTGIDSIYEEPVNPDLVLNAAFTNVADCVQRVLQMLYEKDILPKKAMNQLCSSASIREHFLKNDSEKANLQKATQNSPKISLSLVDMQWLQVLAEGWATPLYGFMRERQYLQCLHYGQIFDLKKECKNSKGISKKDENTETSNDDSYSFFEEPISQSIPIVLPIDEKIKESLKAERNVEGSVVDKSLSKYVRLTYNNDLIAVLKDIEVYPHHKRERVHRQFATIDERHPTVKMIMESGDWLIGGDLKVFNRITYNDGLDQYPS</sequence>
<dbReference type="InterPro" id="IPR002891">
    <property type="entry name" value="APS"/>
</dbReference>
<dbReference type="NCBIfam" id="TIGR00455">
    <property type="entry name" value="apsK"/>
    <property type="match status" value="1"/>
</dbReference>
<keyword evidence="2 6" id="KW-0808">Transferase</keyword>
<dbReference type="AlphaFoldDB" id="A0A914PU51"/>
<dbReference type="PANTHER" id="PTHR11055:SF1">
    <property type="entry name" value="PAPS SYNTHETASE, ISOFORM D"/>
    <property type="match status" value="1"/>
</dbReference>
<dbReference type="NCBIfam" id="NF003013">
    <property type="entry name" value="PRK03846.1"/>
    <property type="match status" value="1"/>
</dbReference>
<dbReference type="Pfam" id="PF14306">
    <property type="entry name" value="PUA_2"/>
    <property type="match status" value="1"/>
</dbReference>
<keyword evidence="9" id="KW-1185">Reference proteome</keyword>
<evidence type="ECO:0000313" key="10">
    <source>
        <dbReference type="WBParaSite" id="PDA_v2.g22257.t1"/>
    </source>
</evidence>
<comment type="similarity">
    <text evidence="6">Belongs to the APS kinase family.</text>
</comment>
<dbReference type="GO" id="GO:0050428">
    <property type="term" value="P:3'-phosphoadenosine 5'-phosphosulfate biosynthetic process"/>
    <property type="evidence" value="ECO:0007669"/>
    <property type="project" value="TreeGrafter"/>
</dbReference>
<evidence type="ECO:0000259" key="7">
    <source>
        <dbReference type="Pfam" id="PF01583"/>
    </source>
</evidence>
<dbReference type="PANTHER" id="PTHR11055">
    <property type="entry name" value="BIFUNCTIONAL 3'-PHOSPHOADENOSINE 5'-PHOSPHOSULFATE SYNTHASE"/>
    <property type="match status" value="1"/>
</dbReference>
<proteinExistence type="inferred from homology"/>
<dbReference type="InterPro" id="IPR027417">
    <property type="entry name" value="P-loop_NTPase"/>
</dbReference>
<dbReference type="Gene3D" id="3.40.50.300">
    <property type="entry name" value="P-loop containing nucleotide triphosphate hydrolases"/>
    <property type="match status" value="1"/>
</dbReference>
<protein>
    <recommendedName>
        <fullName evidence="1 6">Adenylyl-sulfate kinase</fullName>
        <ecNumber evidence="1 6">2.7.1.25</ecNumber>
    </recommendedName>
</protein>
<comment type="pathway">
    <text evidence="6">Sulfur metabolism; hydrogen sulfide biosynthesis; sulfite from sulfate: step 2/3.</text>
</comment>
<dbReference type="InterPro" id="IPR059117">
    <property type="entry name" value="APS_kinase_dom"/>
</dbReference>